<dbReference type="PANTHER" id="PTHR23021:SF17">
    <property type="entry name" value="SERPENTINE RECEPTOR, CLASS T"/>
    <property type="match status" value="1"/>
</dbReference>
<dbReference type="InterPro" id="IPR019425">
    <property type="entry name" value="7TM_GPCR_serpentine_rcpt_Srt"/>
</dbReference>
<keyword evidence="1" id="KW-0472">Membrane</keyword>
<keyword evidence="1" id="KW-1133">Transmembrane helix</keyword>
<dbReference type="Pfam" id="PF10321">
    <property type="entry name" value="7TM_GPCR_Srt"/>
    <property type="match status" value="1"/>
</dbReference>
<keyword evidence="1" id="KW-0812">Transmembrane</keyword>
<feature type="transmembrane region" description="Helical" evidence="1">
    <location>
        <begin position="94"/>
        <end position="116"/>
    </location>
</feature>
<dbReference type="OrthoDB" id="10351375at2759"/>
<accession>A0A2G5TWY3</accession>
<keyword evidence="3" id="KW-1185">Reference proteome</keyword>
<reference evidence="3" key="1">
    <citation type="submission" date="2017-10" db="EMBL/GenBank/DDBJ databases">
        <title>Rapid genome shrinkage in a self-fertile nematode reveals novel sperm competition proteins.</title>
        <authorList>
            <person name="Yin D."/>
            <person name="Schwarz E.M."/>
            <person name="Thomas C.G."/>
            <person name="Felde R.L."/>
            <person name="Korf I.F."/>
            <person name="Cutter A.D."/>
            <person name="Schartner C.M."/>
            <person name="Ralston E.J."/>
            <person name="Meyer B.J."/>
            <person name="Haag E.S."/>
        </authorList>
    </citation>
    <scope>NUCLEOTIDE SEQUENCE [LARGE SCALE GENOMIC DNA]</scope>
    <source>
        <strain evidence="3">JU1422</strain>
    </source>
</reference>
<evidence type="ECO:0000313" key="3">
    <source>
        <dbReference type="Proteomes" id="UP000230233"/>
    </source>
</evidence>
<comment type="caution">
    <text evidence="2">The sequence shown here is derived from an EMBL/GenBank/DDBJ whole genome shotgun (WGS) entry which is preliminary data.</text>
</comment>
<dbReference type="AlphaFoldDB" id="A0A2G5TWY3"/>
<dbReference type="STRING" id="1611254.A0A2G5TWY3"/>
<feature type="transmembrane region" description="Helical" evidence="1">
    <location>
        <begin position="60"/>
        <end position="82"/>
    </location>
</feature>
<dbReference type="EMBL" id="PDUG01000004">
    <property type="protein sequence ID" value="PIC31782.1"/>
    <property type="molecule type" value="Genomic_DNA"/>
</dbReference>
<gene>
    <name evidence="2" type="primary">Cnig_chr_IV.g12359</name>
    <name evidence="2" type="ORF">B9Z55_012359</name>
</gene>
<dbReference type="Proteomes" id="UP000230233">
    <property type="component" value="Chromosome IV"/>
</dbReference>
<evidence type="ECO:0000256" key="1">
    <source>
        <dbReference type="SAM" id="Phobius"/>
    </source>
</evidence>
<feature type="transmembrane region" description="Helical" evidence="1">
    <location>
        <begin position="28"/>
        <end position="48"/>
    </location>
</feature>
<name>A0A2G5TWY3_9PELO</name>
<organism evidence="2 3">
    <name type="scientific">Caenorhabditis nigoni</name>
    <dbReference type="NCBI Taxonomy" id="1611254"/>
    <lineage>
        <taxon>Eukaryota</taxon>
        <taxon>Metazoa</taxon>
        <taxon>Ecdysozoa</taxon>
        <taxon>Nematoda</taxon>
        <taxon>Chromadorea</taxon>
        <taxon>Rhabditida</taxon>
        <taxon>Rhabditina</taxon>
        <taxon>Rhabditomorpha</taxon>
        <taxon>Rhabditoidea</taxon>
        <taxon>Rhabditidae</taxon>
        <taxon>Peloderinae</taxon>
        <taxon>Caenorhabditis</taxon>
    </lineage>
</organism>
<dbReference type="PANTHER" id="PTHR23021">
    <property type="entry name" value="SERPENTINE RECEPTOR, CLASS T"/>
    <property type="match status" value="1"/>
</dbReference>
<dbReference type="Gene3D" id="1.20.1070.10">
    <property type="entry name" value="Rhodopsin 7-helix transmembrane proteins"/>
    <property type="match status" value="1"/>
</dbReference>
<proteinExistence type="predicted"/>
<sequence length="149" mass="17226">MAWYPDPLAMEMPSAEAEKYYRNTPQAWNNWIFVSVMVFLYVSYFLKVRKVAKGQQKSKAAKAIVVQCIIICFFNTVAALVYNSFTLITPDPLVLLIGQLCWSVNHGCPALIYITMNHTIRREFKRFIFRVTRIEDSAMSVTTSTNHKF</sequence>
<evidence type="ECO:0000313" key="2">
    <source>
        <dbReference type="EMBL" id="PIC31782.1"/>
    </source>
</evidence>
<dbReference type="SUPFAM" id="SSF81321">
    <property type="entry name" value="Family A G protein-coupled receptor-like"/>
    <property type="match status" value="1"/>
</dbReference>
<protein>
    <submittedName>
        <fullName evidence="2">Uncharacterized protein</fullName>
    </submittedName>
</protein>